<sequence>MGVPGGNVSASEMSSKLKGHPAENGEHPKSKMENGVDRGAAPALGTYTPEEMVQQMKELITENNELKEAMKLHNQAMKDRYEELSIWREKQKEEREFYELKFKEAKQCLQAKCIENEQLQQQLKDLKEREEGAEMEGFMALEKEVRHLKAQVQQLQAEKADLLAIVSELQVKLSISAEESFVEIGMNEGEINRTAKEHQEKSGEMTSDVSSYMSQSTDESKNLESEELTVSQVLCSLRNETQKREELEKELQDHRERLSKLEKETCNCLESGTQTEQKEESSEAVGSEVETLNLQVCALFKELQEAHEKLKEAELIQKKLQEKCQVLERKSLAAASELEEKQQLIYSVKKLELQVESMQAEVKLEQAKTKEEKARYNSLQESYSKLLPELTEALKKIDEMKLKELDRVDKAVVDQLKAKVELAEQALAAKQLQIDEMKQRIAKQDEDLETMSVLRAQMEVYCSDFHAERAAREKIHEEKEQLAVQLAYLLKEQQQNLEDLGRIATEPECQIGNIRLALSKEIIFPWGTPEEILVKSWMLSSNWTGITLSLISTLADDDLDLLASLLEESEAAEERNSPEEEDAPEDEGGEPDEYDELFDAEDDASYTEEVSAEDSMTDEQKENLAVLFGDVDDLLEEEEAEEAVPTSAPNQANEKTNEELQAELRKLQEQMKTLQEQLQKTAIGQQSSSGPEKKTLGKSPSVPLKERKVQKLQESPCFSAQLGNPLPPARRGLQKSKASSAEIKTPPPQQVLSLAFQPLKAAAGNAPSKKTREKTAPMPTSSSAAIQPVSVETFSGLRLRKPRVSSAEMDRKMANRKLIRLSQLKSKLAVENLEEIDWVTFGVIVKKVTPQSANNGRTFSIWRLNDLRDLSQCVSLFLFGEVHKEHWKTDQGTVIGLLNANPMKSKEGSDEVCLSVDHPQKILLMGEALDMGTCKARKKNGDPCAQIVNLNDCEYCQYHVQSQYKKLSSKRADLQSTFSGGRVPRRVGRKNTTLKERLCQDGFYYGGVSSAAYAASVAAAAVPKRKIQTTLSNLVVRGADTIVQETRQKIGAAKRPMQCSEEFRELLAQPTFGARNLCKHWTKADAEKKQGANFQSISASALLKQQKQKLLEARKKRSEEIQRRFLQSTSKASSPALPSSSSQTSLPSPVPGAEFPKAAKMSTPQRPRLGTGFSEGEDILFFDRSPPPGPKLDKLAEAKKVPTLWILLVFKKERLREIWFVVVEESLVRYDDSEDLGSHWPIFQYTGNLWFLIAISAKVHVTIWLLVNPLGKGFVLKIPGVLNSVCSLALLVPCIVGVFQLAAIRRLRAKGQILAKTDPNSVKRKRTDVDDVLEIIERVEKNVAQPQGAETENDVDELEPAQKKRREQLVYLESEEFQKILSAKSKHTDVLKVAEAELQEQYFQPLVKKEELEEKMRNIKAVKCRVVTCKTCNYTYFKPLETCVQDKHDYHWHDAIKRFFKCPCGSRAISLDRLPKKHCRHFCSPDSVPLKEHPDREIPLLTCAVPSEQETAPVSALLNHKRGDDSKKRELGPEGW</sequence>
<name>A0ABQ9CWD6_9PASS</name>
<feature type="region of interest" description="Disordered" evidence="11">
    <location>
        <begin position="569"/>
        <end position="595"/>
    </location>
</feature>
<reference evidence="14" key="1">
    <citation type="submission" date="2019-10" db="EMBL/GenBank/DDBJ databases">
        <authorList>
            <person name="Soares A.E.R."/>
            <person name="Aleixo A."/>
            <person name="Schneider P."/>
            <person name="Miyaki C.Y."/>
            <person name="Schneider M.P."/>
            <person name="Mello C."/>
            <person name="Vasconcelos A.T.R."/>
        </authorList>
    </citation>
    <scope>NUCLEOTIDE SEQUENCE</scope>
    <source>
        <tissue evidence="14">Muscle</tissue>
    </source>
</reference>
<feature type="region of interest" description="Disordered" evidence="11">
    <location>
        <begin position="1509"/>
        <end position="1536"/>
    </location>
</feature>
<feature type="compositionally biased region" description="Polar residues" evidence="11">
    <location>
        <begin position="712"/>
        <end position="722"/>
    </location>
</feature>
<keyword evidence="6" id="KW-0863">Zinc-finger</keyword>
<dbReference type="Pfam" id="PF24863">
    <property type="entry name" value="zf-CCCH_Mcm10"/>
    <property type="match status" value="2"/>
</dbReference>
<feature type="compositionally biased region" description="Low complexity" evidence="11">
    <location>
        <begin position="1128"/>
        <end position="1147"/>
    </location>
</feature>
<dbReference type="CDD" id="cd09803">
    <property type="entry name" value="UBAN"/>
    <property type="match status" value="1"/>
</dbReference>
<keyword evidence="12" id="KW-0812">Transmembrane</keyword>
<dbReference type="Pfam" id="PF16516">
    <property type="entry name" value="CC2-LZ"/>
    <property type="match status" value="1"/>
</dbReference>
<evidence type="ECO:0000256" key="8">
    <source>
        <dbReference type="ARBA" id="ARBA00023054"/>
    </source>
</evidence>
<dbReference type="Gene3D" id="1.20.5.390">
    <property type="entry name" value="L1 transposable element, trimerization domain"/>
    <property type="match status" value="2"/>
</dbReference>
<dbReference type="EMBL" id="WHWB01034618">
    <property type="protein sequence ID" value="KAJ7407194.1"/>
    <property type="molecule type" value="Genomic_DNA"/>
</dbReference>
<evidence type="ECO:0000256" key="10">
    <source>
        <dbReference type="SAM" id="Coils"/>
    </source>
</evidence>
<keyword evidence="5" id="KW-0479">Metal-binding</keyword>
<feature type="coiled-coil region" evidence="10">
    <location>
        <begin position="303"/>
        <end position="375"/>
    </location>
</feature>
<comment type="similarity">
    <text evidence="2">Belongs to the MCM10 family.</text>
</comment>
<evidence type="ECO:0000256" key="4">
    <source>
        <dbReference type="ARBA" id="ARBA00022705"/>
    </source>
</evidence>
<dbReference type="InterPro" id="IPR015408">
    <property type="entry name" value="Znf_Mcm10/DnaG"/>
</dbReference>
<keyword evidence="7" id="KW-0862">Zinc</keyword>
<dbReference type="Gene3D" id="1.20.5.420">
    <property type="entry name" value="Immunoglobulin FC, subunit C"/>
    <property type="match status" value="1"/>
</dbReference>
<feature type="region of interest" description="Disordered" evidence="11">
    <location>
        <begin position="1125"/>
        <end position="1173"/>
    </location>
</feature>
<feature type="transmembrane region" description="Helical" evidence="12">
    <location>
        <begin position="1249"/>
        <end position="1267"/>
    </location>
</feature>
<evidence type="ECO:0000256" key="12">
    <source>
        <dbReference type="SAM" id="Phobius"/>
    </source>
</evidence>
<evidence type="ECO:0000256" key="5">
    <source>
        <dbReference type="ARBA" id="ARBA00022723"/>
    </source>
</evidence>
<gene>
    <name evidence="14" type="ORF">WISP_129076</name>
</gene>
<dbReference type="InterPro" id="IPR015411">
    <property type="entry name" value="Rep_factor_Mcm10_C"/>
</dbReference>
<dbReference type="Pfam" id="PF11577">
    <property type="entry name" value="NEMO"/>
    <property type="match status" value="1"/>
</dbReference>
<dbReference type="InterPro" id="IPR012340">
    <property type="entry name" value="NA-bd_OB-fold"/>
</dbReference>
<keyword evidence="8 10" id="KW-0175">Coiled coil</keyword>
<accession>A0ABQ9CWD6</accession>
<dbReference type="InterPro" id="IPR040184">
    <property type="entry name" value="Mcm10"/>
</dbReference>
<dbReference type="InterPro" id="IPR055065">
    <property type="entry name" value="OB_MCM10"/>
</dbReference>
<feature type="compositionally biased region" description="Basic and acidic residues" evidence="11">
    <location>
        <begin position="1521"/>
        <end position="1536"/>
    </location>
</feature>
<keyword evidence="12" id="KW-1133">Transmembrane helix</keyword>
<dbReference type="Gene3D" id="2.40.50.140">
    <property type="entry name" value="Nucleic acid-binding proteins"/>
    <property type="match status" value="1"/>
</dbReference>
<feature type="coiled-coil region" evidence="10">
    <location>
        <begin position="230"/>
        <end position="264"/>
    </location>
</feature>
<evidence type="ECO:0000256" key="1">
    <source>
        <dbReference type="ARBA" id="ARBA00004123"/>
    </source>
</evidence>
<keyword evidence="12" id="KW-0472">Membrane</keyword>
<dbReference type="InterPro" id="IPR021063">
    <property type="entry name" value="NEMO_N"/>
</dbReference>
<dbReference type="Proteomes" id="UP001145742">
    <property type="component" value="Unassembled WGS sequence"/>
</dbReference>
<evidence type="ECO:0000256" key="2">
    <source>
        <dbReference type="ARBA" id="ARBA00009679"/>
    </source>
</evidence>
<keyword evidence="15" id="KW-1185">Reference proteome</keyword>
<comment type="subcellular location">
    <subcellularLocation>
        <location evidence="1">Nucleus</location>
    </subcellularLocation>
</comment>
<dbReference type="Pfam" id="PF22379">
    <property type="entry name" value="OB_MCM10"/>
    <property type="match status" value="1"/>
</dbReference>
<feature type="region of interest" description="Disordered" evidence="11">
    <location>
        <begin position="1"/>
        <end position="44"/>
    </location>
</feature>
<evidence type="ECO:0000256" key="7">
    <source>
        <dbReference type="ARBA" id="ARBA00022833"/>
    </source>
</evidence>
<feature type="compositionally biased region" description="Basic and acidic residues" evidence="11">
    <location>
        <begin position="20"/>
        <end position="36"/>
    </location>
</feature>
<evidence type="ECO:0000256" key="6">
    <source>
        <dbReference type="ARBA" id="ARBA00022771"/>
    </source>
</evidence>
<comment type="caution">
    <text evidence="14">The sequence shown here is derived from an EMBL/GenBank/DDBJ whole genome shotgun (WGS) entry which is preliminary data.</text>
</comment>
<evidence type="ECO:0000313" key="14">
    <source>
        <dbReference type="EMBL" id="KAJ7407194.1"/>
    </source>
</evidence>
<organism evidence="14 15">
    <name type="scientific">Willisornis vidua</name>
    <name type="common">Xingu scale-backed antbird</name>
    <dbReference type="NCBI Taxonomy" id="1566151"/>
    <lineage>
        <taxon>Eukaryota</taxon>
        <taxon>Metazoa</taxon>
        <taxon>Chordata</taxon>
        <taxon>Craniata</taxon>
        <taxon>Vertebrata</taxon>
        <taxon>Euteleostomi</taxon>
        <taxon>Archelosauria</taxon>
        <taxon>Archosauria</taxon>
        <taxon>Dinosauria</taxon>
        <taxon>Saurischia</taxon>
        <taxon>Theropoda</taxon>
        <taxon>Coelurosauria</taxon>
        <taxon>Aves</taxon>
        <taxon>Neognathae</taxon>
        <taxon>Neoaves</taxon>
        <taxon>Telluraves</taxon>
        <taxon>Australaves</taxon>
        <taxon>Passeriformes</taxon>
        <taxon>Thamnophilidae</taxon>
        <taxon>Willisornis</taxon>
    </lineage>
</organism>
<feature type="compositionally biased region" description="Polar residues" evidence="11">
    <location>
        <begin position="670"/>
        <end position="690"/>
    </location>
</feature>
<feature type="compositionally biased region" description="Basic and acidic residues" evidence="11">
    <location>
        <begin position="655"/>
        <end position="669"/>
    </location>
</feature>
<dbReference type="PANTHER" id="PTHR13454">
    <property type="entry name" value="PROTEIN MCM10 HOMOLOG"/>
    <property type="match status" value="1"/>
</dbReference>
<dbReference type="PANTHER" id="PTHR13454:SF11">
    <property type="entry name" value="PROTEIN MCM10 HOMOLOG"/>
    <property type="match status" value="1"/>
</dbReference>
<proteinExistence type="inferred from homology"/>
<keyword evidence="4" id="KW-0235">DNA replication</keyword>
<feature type="coiled-coil region" evidence="10">
    <location>
        <begin position="413"/>
        <end position="454"/>
    </location>
</feature>
<dbReference type="Pfam" id="PF09329">
    <property type="entry name" value="zf-primase"/>
    <property type="match status" value="1"/>
</dbReference>
<dbReference type="InterPro" id="IPR032419">
    <property type="entry name" value="CC2-LZ_dom"/>
</dbReference>
<feature type="region of interest" description="Disordered" evidence="11">
    <location>
        <begin position="762"/>
        <end position="783"/>
    </location>
</feature>
<protein>
    <recommendedName>
        <fullName evidence="3">Protein MCM10 homolog</fullName>
    </recommendedName>
</protein>
<keyword evidence="9" id="KW-0539">Nucleus</keyword>
<evidence type="ECO:0000259" key="13">
    <source>
        <dbReference type="SMART" id="SM01280"/>
    </source>
</evidence>
<dbReference type="Gene3D" id="1.20.5.990">
    <property type="entry name" value="Nemo cc2-lz domain - 1d5 darpin complex"/>
    <property type="match status" value="1"/>
</dbReference>
<evidence type="ECO:0000256" key="3">
    <source>
        <dbReference type="ARBA" id="ARBA00017770"/>
    </source>
</evidence>
<feature type="domain" description="Replication factor Mcm10 C-terminal" evidence="13">
    <location>
        <begin position="1067"/>
        <end position="1502"/>
    </location>
</feature>
<dbReference type="SMART" id="SM01280">
    <property type="entry name" value="Mcm10"/>
    <property type="match status" value="1"/>
</dbReference>
<evidence type="ECO:0000313" key="15">
    <source>
        <dbReference type="Proteomes" id="UP001145742"/>
    </source>
</evidence>
<evidence type="ECO:0000256" key="11">
    <source>
        <dbReference type="SAM" id="MobiDB-lite"/>
    </source>
</evidence>
<feature type="transmembrane region" description="Helical" evidence="12">
    <location>
        <begin position="1287"/>
        <end position="1304"/>
    </location>
</feature>
<feature type="coiled-coil region" evidence="10">
    <location>
        <begin position="56"/>
        <end position="172"/>
    </location>
</feature>
<feature type="compositionally biased region" description="Acidic residues" evidence="11">
    <location>
        <begin position="579"/>
        <end position="595"/>
    </location>
</feature>
<evidence type="ECO:0000256" key="9">
    <source>
        <dbReference type="ARBA" id="ARBA00023242"/>
    </source>
</evidence>
<feature type="region of interest" description="Disordered" evidence="11">
    <location>
        <begin position="637"/>
        <end position="745"/>
    </location>
</feature>